<dbReference type="Proteomes" id="UP000268857">
    <property type="component" value="Unassembled WGS sequence"/>
</dbReference>
<proteinExistence type="predicted"/>
<sequence length="449" mass="48846">MPIDSNSSQVPNPESVPEQNLQPDDFEETPVNGLTPNELAAQQALAAIASLQSPQNTAALQQARSSAKHRLSQAVSVKPRALLLILVAIAITFTGIAIDNWIVGTVGTLLALLISLAIILPWWQEVADEWFAPQERALVVAFLGVLAAIIGFVRFTGVGDGLLAIGRRINWEAFGTLAEWFGALGQILIAIIAVYIAWRQYVISKDLTIQQNLLTVQQNLITQQQTIDSYFQGISDLVLDEEGLLEDWPQERLLAEGRTAAILSSVDGSGKAKILRFLSRSKLLTPLKRDRLLGRAILDGIGGYCEDRVYGVRVIDLGVMLAGADLSGTDLRWTDLSEANLVRTNLSNCDLVKADLSRTILYEANFSGADLNGAILFYGSPETASPRSRKHPPNYKTGEHTGAVVEDANFSNVERMSDANRYYCCAWCGEKTRGTVPGGCEGIPNKLGR</sequence>
<protein>
    <recommendedName>
        <fullName evidence="5">Low-complexity protein</fullName>
    </recommendedName>
</protein>
<reference evidence="3 4" key="1">
    <citation type="journal article" date="2019" name="Genome Biol. Evol.">
        <title>Day and night: Metabolic profiles and evolutionary relationships of six axenic non-marine cyanobacteria.</title>
        <authorList>
            <person name="Will S.E."/>
            <person name="Henke P."/>
            <person name="Boedeker C."/>
            <person name="Huang S."/>
            <person name="Brinkmann H."/>
            <person name="Rohde M."/>
            <person name="Jarek M."/>
            <person name="Friedl T."/>
            <person name="Seufert S."/>
            <person name="Schumacher M."/>
            <person name="Overmann J."/>
            <person name="Neumann-Schaal M."/>
            <person name="Petersen J."/>
        </authorList>
    </citation>
    <scope>NUCLEOTIDE SEQUENCE [LARGE SCALE GENOMIC DNA]</scope>
    <source>
        <strain evidence="3 4">PCC 6912</strain>
    </source>
</reference>
<feature type="transmembrane region" description="Helical" evidence="2">
    <location>
        <begin position="136"/>
        <end position="157"/>
    </location>
</feature>
<feature type="transmembrane region" description="Helical" evidence="2">
    <location>
        <begin position="104"/>
        <end position="124"/>
    </location>
</feature>
<evidence type="ECO:0000256" key="1">
    <source>
        <dbReference type="SAM" id="MobiDB-lite"/>
    </source>
</evidence>
<gene>
    <name evidence="3" type="ORF">PCC6912_21900</name>
</gene>
<dbReference type="Gene3D" id="2.160.20.80">
    <property type="entry name" value="E3 ubiquitin-protein ligase SopA"/>
    <property type="match status" value="1"/>
</dbReference>
<dbReference type="OrthoDB" id="503668at2"/>
<dbReference type="AlphaFoldDB" id="A0A433NKL5"/>
<evidence type="ECO:0000313" key="3">
    <source>
        <dbReference type="EMBL" id="RUR83357.1"/>
    </source>
</evidence>
<feature type="compositionally biased region" description="Polar residues" evidence="1">
    <location>
        <begin position="1"/>
        <end position="22"/>
    </location>
</feature>
<comment type="caution">
    <text evidence="3">The sequence shown here is derived from an EMBL/GenBank/DDBJ whole genome shotgun (WGS) entry which is preliminary data.</text>
</comment>
<name>A0A433NKL5_CHLFR</name>
<dbReference type="STRING" id="211165.GCA_000317285_04730"/>
<organism evidence="3 4">
    <name type="scientific">Chlorogloeopsis fritschii PCC 6912</name>
    <dbReference type="NCBI Taxonomy" id="211165"/>
    <lineage>
        <taxon>Bacteria</taxon>
        <taxon>Bacillati</taxon>
        <taxon>Cyanobacteriota</taxon>
        <taxon>Cyanophyceae</taxon>
        <taxon>Nostocales</taxon>
        <taxon>Chlorogloeopsidaceae</taxon>
        <taxon>Chlorogloeopsis</taxon>
    </lineage>
</organism>
<dbReference type="PANTHER" id="PTHR14136:SF17">
    <property type="entry name" value="BTB_POZ DOMAIN-CONTAINING PROTEIN KCTD9"/>
    <property type="match status" value="1"/>
</dbReference>
<dbReference type="InterPro" id="IPR001646">
    <property type="entry name" value="5peptide_repeat"/>
</dbReference>
<dbReference type="InterPro" id="IPR051082">
    <property type="entry name" value="Pentapeptide-BTB/POZ_domain"/>
</dbReference>
<keyword evidence="4" id="KW-1185">Reference proteome</keyword>
<evidence type="ECO:0008006" key="5">
    <source>
        <dbReference type="Google" id="ProtNLM"/>
    </source>
</evidence>
<feature type="transmembrane region" description="Helical" evidence="2">
    <location>
        <begin position="81"/>
        <end position="98"/>
    </location>
</feature>
<dbReference type="RefSeq" id="WP_016874709.1">
    <property type="nucleotide sequence ID" value="NZ_AJLN01000116.1"/>
</dbReference>
<accession>A0A433NKL5</accession>
<feature type="region of interest" description="Disordered" evidence="1">
    <location>
        <begin position="1"/>
        <end position="33"/>
    </location>
</feature>
<dbReference type="EMBL" id="RSCJ01000007">
    <property type="protein sequence ID" value="RUR83357.1"/>
    <property type="molecule type" value="Genomic_DNA"/>
</dbReference>
<evidence type="ECO:0000313" key="4">
    <source>
        <dbReference type="Proteomes" id="UP000268857"/>
    </source>
</evidence>
<evidence type="ECO:0000256" key="2">
    <source>
        <dbReference type="SAM" id="Phobius"/>
    </source>
</evidence>
<feature type="transmembrane region" description="Helical" evidence="2">
    <location>
        <begin position="177"/>
        <end position="198"/>
    </location>
</feature>
<keyword evidence="2" id="KW-0472">Membrane</keyword>
<keyword evidence="2" id="KW-1133">Transmembrane helix</keyword>
<dbReference type="PANTHER" id="PTHR14136">
    <property type="entry name" value="BTB_POZ DOMAIN-CONTAINING PROTEIN KCTD9"/>
    <property type="match status" value="1"/>
</dbReference>
<keyword evidence="2" id="KW-0812">Transmembrane</keyword>
<dbReference type="Pfam" id="PF00805">
    <property type="entry name" value="Pentapeptide"/>
    <property type="match status" value="1"/>
</dbReference>
<dbReference type="SUPFAM" id="SSF141571">
    <property type="entry name" value="Pentapeptide repeat-like"/>
    <property type="match status" value="1"/>
</dbReference>